<gene>
    <name evidence="5" type="ORF">BECKDK2373B_GA0170837_111910</name>
    <name evidence="4" type="ORF">BECKDK2373C_GA0170839_101723</name>
</gene>
<evidence type="ECO:0000313" key="5">
    <source>
        <dbReference type="EMBL" id="VFJ63107.1"/>
    </source>
</evidence>
<dbReference type="EMBL" id="CAADEX010000119">
    <property type="protein sequence ID" value="VFJ63107.1"/>
    <property type="molecule type" value="Genomic_DNA"/>
</dbReference>
<dbReference type="PANTHER" id="PTHR43575">
    <property type="entry name" value="PROTEIN ABCI7, CHLOROPLASTIC"/>
    <property type="match status" value="1"/>
</dbReference>
<dbReference type="GO" id="GO:0016226">
    <property type="term" value="P:iron-sulfur cluster assembly"/>
    <property type="evidence" value="ECO:0007669"/>
    <property type="project" value="InterPro"/>
</dbReference>
<dbReference type="SUPFAM" id="SSF101960">
    <property type="entry name" value="Stabilizer of iron transporter SufD"/>
    <property type="match status" value="1"/>
</dbReference>
<comment type="similarity">
    <text evidence="1">Belongs to the iron-sulfur cluster assembly SufBD family.</text>
</comment>
<dbReference type="NCBIfam" id="TIGR01981">
    <property type="entry name" value="sufD"/>
    <property type="match status" value="1"/>
</dbReference>
<dbReference type="InterPro" id="IPR037284">
    <property type="entry name" value="SUF_FeS_clus_asmbl_SufBD_sf"/>
</dbReference>
<feature type="domain" description="SUF system FeS cluster assembly SufBD N-terminal" evidence="3">
    <location>
        <begin position="15"/>
        <end position="186"/>
    </location>
</feature>
<evidence type="ECO:0000313" key="4">
    <source>
        <dbReference type="EMBL" id="VFJ47143.1"/>
    </source>
</evidence>
<sequence length="471" mass="51051">MSLLSYATDRAFDHYQAAFSFREPHLPGAEIHWMHDRRRYAFDAFRLGGFPAPSKWEKWKHVPMDTITEPLYRFPDRGLALSGSEKEALATHYLPDPDAHRLVFLNGYHAPEFSRPGALPDGAIVGSLTDAFALPAKSAAAIALQYYLGRYVRIPYSGFALLSNAFFADGAFLYLPSGAAVDGPIHLVFASTFGNDAIMTLPRVLVVAEEGSAVDVVESFVSLGEAGDAPCLTNAVTEIALGPNAGVNHCKLQTESQRLSMHVAMLAAHQDRDSRFVSHSVSAGALVARNDIESTLDAEGGECTLDGLYIAGGRQYVDYYTHADHVKPHGTSGQRYKGILAGKSRGVFHGEVSIHPDAQHIDARQRNENLLLSKDAQVETKPELAILADDVQCAHGATVGQLDDNMVFYLRSRGIPLEAAENLLTYGFAGEIIDRAPIPAVRTKLIESVLASALDGKFAGLARAMDSSNTR</sequence>
<organism evidence="5">
    <name type="scientific">Candidatus Kentrum sp. DK</name>
    <dbReference type="NCBI Taxonomy" id="2126562"/>
    <lineage>
        <taxon>Bacteria</taxon>
        <taxon>Pseudomonadati</taxon>
        <taxon>Pseudomonadota</taxon>
        <taxon>Gammaproteobacteria</taxon>
        <taxon>Candidatus Kentrum</taxon>
    </lineage>
</organism>
<proteinExistence type="inferred from homology"/>
<dbReference type="EMBL" id="CAADEY010000017">
    <property type="protein sequence ID" value="VFJ47143.1"/>
    <property type="molecule type" value="Genomic_DNA"/>
</dbReference>
<feature type="domain" description="SUF system FeS cluster assembly SufBD core" evidence="2">
    <location>
        <begin position="198"/>
        <end position="428"/>
    </location>
</feature>
<protein>
    <submittedName>
        <fullName evidence="5">Iron-regulated ABC transporter permease protein SufD</fullName>
    </submittedName>
</protein>
<dbReference type="InterPro" id="IPR055346">
    <property type="entry name" value="Fe-S_cluster_assembly_SufBD"/>
</dbReference>
<dbReference type="Pfam" id="PF01458">
    <property type="entry name" value="SUFBD_core"/>
    <property type="match status" value="1"/>
</dbReference>
<evidence type="ECO:0000259" key="2">
    <source>
        <dbReference type="Pfam" id="PF01458"/>
    </source>
</evidence>
<evidence type="ECO:0000259" key="3">
    <source>
        <dbReference type="Pfam" id="PF19295"/>
    </source>
</evidence>
<name>A0A450T8T7_9GAMM</name>
<dbReference type="PANTHER" id="PTHR43575:SF1">
    <property type="entry name" value="PROTEIN ABCI7, CHLOROPLASTIC"/>
    <property type="match status" value="1"/>
</dbReference>
<dbReference type="InterPro" id="IPR000825">
    <property type="entry name" value="SUF_FeS_clus_asmbl_SufBD_core"/>
</dbReference>
<evidence type="ECO:0000256" key="1">
    <source>
        <dbReference type="ARBA" id="ARBA00043967"/>
    </source>
</evidence>
<dbReference type="Pfam" id="PF19295">
    <property type="entry name" value="SufBD_N"/>
    <property type="match status" value="1"/>
</dbReference>
<reference evidence="5" key="1">
    <citation type="submission" date="2019-02" db="EMBL/GenBank/DDBJ databases">
        <authorList>
            <person name="Gruber-Vodicka R. H."/>
            <person name="Seah K. B. B."/>
        </authorList>
    </citation>
    <scope>NUCLEOTIDE SEQUENCE</scope>
    <source>
        <strain evidence="4">BECK_DK161</strain>
        <strain evidence="5">BECK_DK47</strain>
    </source>
</reference>
<accession>A0A450T8T7</accession>
<dbReference type="InterPro" id="IPR011542">
    <property type="entry name" value="SUF_FeS_clus_asmbl_SufD"/>
</dbReference>
<dbReference type="InterPro" id="IPR045595">
    <property type="entry name" value="SufBD_N"/>
</dbReference>
<dbReference type="AlphaFoldDB" id="A0A450T8T7"/>